<name>A0A7X2TEH9_9FIRM</name>
<dbReference type="Proteomes" id="UP000461880">
    <property type="component" value="Unassembled WGS sequence"/>
</dbReference>
<comment type="caution">
    <text evidence="1">The sequence shown here is derived from an EMBL/GenBank/DDBJ whole genome shotgun (WGS) entry which is preliminary data.</text>
</comment>
<evidence type="ECO:0000313" key="1">
    <source>
        <dbReference type="EMBL" id="MSS57664.1"/>
    </source>
</evidence>
<organism evidence="1 2">
    <name type="scientific">Stecheria intestinalis</name>
    <dbReference type="NCBI Taxonomy" id="2606630"/>
    <lineage>
        <taxon>Bacteria</taxon>
        <taxon>Bacillati</taxon>
        <taxon>Bacillota</taxon>
        <taxon>Erysipelotrichia</taxon>
        <taxon>Erysipelotrichales</taxon>
        <taxon>Erysipelotrichaceae</taxon>
        <taxon>Stecheria</taxon>
    </lineage>
</organism>
<reference evidence="1 2" key="1">
    <citation type="submission" date="2019-08" db="EMBL/GenBank/DDBJ databases">
        <title>In-depth cultivation of the pig gut microbiome towards novel bacterial diversity and tailored functional studies.</title>
        <authorList>
            <person name="Wylensek D."/>
            <person name="Hitch T.C.A."/>
            <person name="Clavel T."/>
        </authorList>
    </citation>
    <scope>NUCLEOTIDE SEQUENCE [LARGE SCALE GENOMIC DNA]</scope>
    <source>
        <strain evidence="1 2">Oil+RF-744-GAM-WT-6</strain>
    </source>
</reference>
<keyword evidence="2" id="KW-1185">Reference proteome</keyword>
<accession>A0A7X2TEH9</accession>
<protein>
    <submittedName>
        <fullName evidence="1">Uncharacterized protein</fullName>
    </submittedName>
</protein>
<dbReference type="AlphaFoldDB" id="A0A7X2TEH9"/>
<proteinExistence type="predicted"/>
<dbReference type="EMBL" id="VUMN01000002">
    <property type="protein sequence ID" value="MSS57664.1"/>
    <property type="molecule type" value="Genomic_DNA"/>
</dbReference>
<gene>
    <name evidence="1" type="ORF">FYJ51_01900</name>
</gene>
<evidence type="ECO:0000313" key="2">
    <source>
        <dbReference type="Proteomes" id="UP000461880"/>
    </source>
</evidence>
<dbReference type="RefSeq" id="WP_154502594.1">
    <property type="nucleotide sequence ID" value="NZ_VUMN01000002.1"/>
</dbReference>
<sequence length="75" mass="8065">MTDNVLDVTLEEGGGTLSVSLEEGGGTKDYRYLANKPMINSVELIGDKTAEDLMLQGTMEAIAEHDIDILMYGGN</sequence>